<dbReference type="CDD" id="cd01949">
    <property type="entry name" value="GGDEF"/>
    <property type="match status" value="1"/>
</dbReference>
<dbReference type="Proteomes" id="UP000004367">
    <property type="component" value="Unassembled WGS sequence"/>
</dbReference>
<proteinExistence type="predicted"/>
<feature type="domain" description="EAL" evidence="2">
    <location>
        <begin position="499"/>
        <end position="755"/>
    </location>
</feature>
<feature type="transmembrane region" description="Helical" evidence="1">
    <location>
        <begin position="291"/>
        <end position="310"/>
    </location>
</feature>
<dbReference type="eggNOG" id="COG5001">
    <property type="taxonomic scope" value="Bacteria"/>
</dbReference>
<dbReference type="PROSITE" id="PS50887">
    <property type="entry name" value="GGDEF"/>
    <property type="match status" value="1"/>
</dbReference>
<feature type="domain" description="GGDEF" evidence="3">
    <location>
        <begin position="356"/>
        <end position="490"/>
    </location>
</feature>
<feature type="transmembrane region" description="Helical" evidence="1">
    <location>
        <begin position="195"/>
        <end position="212"/>
    </location>
</feature>
<organism evidence="4 5">
    <name type="scientific">Mobilicoccus pelagius NBRC 104925</name>
    <dbReference type="NCBI Taxonomy" id="1089455"/>
    <lineage>
        <taxon>Bacteria</taxon>
        <taxon>Bacillati</taxon>
        <taxon>Actinomycetota</taxon>
        <taxon>Actinomycetes</taxon>
        <taxon>Micrococcales</taxon>
        <taxon>Dermatophilaceae</taxon>
        <taxon>Mobilicoccus</taxon>
    </lineage>
</organism>
<dbReference type="SUPFAM" id="SSF55073">
    <property type="entry name" value="Nucleotide cyclase"/>
    <property type="match status" value="1"/>
</dbReference>
<evidence type="ECO:0000256" key="1">
    <source>
        <dbReference type="SAM" id="Phobius"/>
    </source>
</evidence>
<feature type="transmembrane region" description="Helical" evidence="1">
    <location>
        <begin position="266"/>
        <end position="285"/>
    </location>
</feature>
<dbReference type="CDD" id="cd01948">
    <property type="entry name" value="EAL"/>
    <property type="match status" value="1"/>
</dbReference>
<dbReference type="PROSITE" id="PS50883">
    <property type="entry name" value="EAL"/>
    <property type="match status" value="1"/>
</dbReference>
<dbReference type="InterPro" id="IPR001633">
    <property type="entry name" value="EAL_dom"/>
</dbReference>
<comment type="caution">
    <text evidence="4">The sequence shown here is derived from an EMBL/GenBank/DDBJ whole genome shotgun (WGS) entry which is preliminary data.</text>
</comment>
<evidence type="ECO:0008006" key="6">
    <source>
        <dbReference type="Google" id="ProtNLM"/>
    </source>
</evidence>
<dbReference type="AlphaFoldDB" id="H5UNH3"/>
<dbReference type="PANTHER" id="PTHR44757:SF2">
    <property type="entry name" value="BIOFILM ARCHITECTURE MAINTENANCE PROTEIN MBAA"/>
    <property type="match status" value="1"/>
</dbReference>
<keyword evidence="1" id="KW-1133">Transmembrane helix</keyword>
<dbReference type="STRING" id="1089455.MOPEL_007_00970"/>
<dbReference type="EMBL" id="BAFE01000007">
    <property type="protein sequence ID" value="GAB47281.1"/>
    <property type="molecule type" value="Genomic_DNA"/>
</dbReference>
<evidence type="ECO:0000313" key="5">
    <source>
        <dbReference type="Proteomes" id="UP000004367"/>
    </source>
</evidence>
<dbReference type="NCBIfam" id="TIGR00254">
    <property type="entry name" value="GGDEF"/>
    <property type="match status" value="1"/>
</dbReference>
<evidence type="ECO:0000313" key="4">
    <source>
        <dbReference type="EMBL" id="GAB47281.1"/>
    </source>
</evidence>
<dbReference type="RefSeq" id="WP_009481179.1">
    <property type="nucleotide sequence ID" value="NZ_BAFE01000007.1"/>
</dbReference>
<keyword evidence="1" id="KW-0812">Transmembrane</keyword>
<feature type="transmembrane region" description="Helical" evidence="1">
    <location>
        <begin position="71"/>
        <end position="91"/>
    </location>
</feature>
<protein>
    <recommendedName>
        <fullName evidence="6">Signaling protein</fullName>
    </recommendedName>
</protein>
<feature type="transmembrane region" description="Helical" evidence="1">
    <location>
        <begin position="40"/>
        <end position="59"/>
    </location>
</feature>
<dbReference type="InterPro" id="IPR029787">
    <property type="entry name" value="Nucleotide_cyclase"/>
</dbReference>
<dbReference type="InterPro" id="IPR052155">
    <property type="entry name" value="Biofilm_reg_signaling"/>
</dbReference>
<feature type="transmembrane region" description="Helical" evidence="1">
    <location>
        <begin position="103"/>
        <end position="121"/>
    </location>
</feature>
<sequence length="782" mass="83551">MELRESPRARTPGVNAIRIAVPVCVTGLTSWAYARDPAGWGAALLTLTAGGCLVVVGVWPHVLGARPRRIWGLLTLSQALFLPAVVAMFVGPESARWSLVSNLLFLVGYIAFMGWLVLLNAGVNGRAVALRSCVDTLAATVGMFLVLWTCAGVVDRDVAGVSAMNVVFPLIDVVAVSQAVYVTMRVEPQLPAWRWVLGAVSFQTFLDAAFFVMEAQGREHGQSWLWLGYMTSYMMLAVAVTHPSVRRSGAVPARPCPGIASGPTRAVFVLLGVVLAIVSLMVPGHTDTYELVRSLLVAVLLLTLFGRVMMSLSQASIAEARSRHRTTHDPVTGLLNRTAFHEAFTRVADRHLAPGLRLAAVVVDVDGFQRFNDTWGHREGDRLLRGLARALDRAFGGDGMVARYGGDEFVVVRTVGDDASVRRLVGRVHEAVATPVPVSSRHVEEISTAAGVAVGEIVPGGGVETVLQQADAALVEAKSRAKDRCVVYDDELDARLRHRSAMAEALRAAIAEDRLSVAFQPIHTGPRFSRLRGWEALARWEDPELGVLTPAEFVPLAEETGLICDLGDTILRRALAEFALLRARLGDDVSVSINVSPAQLHQTGFRASVLEAVSVCGVPASAVQLEITESLLVDEDSPPIATLEAFRADGFGLALDDFGTGYASFTTLRRLPLSCVKIDRSLVSRLGEDRDAAGQIRAVLHLVRSFHIGGIVAEGVETEEQAELLAQLGCPAVQGWLFGRPTPAAQILAAADAEAQGIASVRAVAGVTAGKDAVTATGRRGD</sequence>
<dbReference type="PANTHER" id="PTHR44757">
    <property type="entry name" value="DIGUANYLATE CYCLASE DGCP"/>
    <property type="match status" value="1"/>
</dbReference>
<keyword evidence="1" id="KW-0472">Membrane</keyword>
<feature type="transmembrane region" description="Helical" evidence="1">
    <location>
        <begin position="133"/>
        <end position="154"/>
    </location>
</feature>
<name>H5UNH3_9MICO</name>
<keyword evidence="5" id="KW-1185">Reference proteome</keyword>
<dbReference type="SMART" id="SM00052">
    <property type="entry name" value="EAL"/>
    <property type="match status" value="1"/>
</dbReference>
<dbReference type="InterPro" id="IPR035919">
    <property type="entry name" value="EAL_sf"/>
</dbReference>
<dbReference type="Gene3D" id="3.20.20.450">
    <property type="entry name" value="EAL domain"/>
    <property type="match status" value="1"/>
</dbReference>
<accession>H5UNH3</accession>
<dbReference type="InterPro" id="IPR043128">
    <property type="entry name" value="Rev_trsase/Diguanyl_cyclase"/>
</dbReference>
<dbReference type="InterPro" id="IPR000160">
    <property type="entry name" value="GGDEF_dom"/>
</dbReference>
<dbReference type="Gene3D" id="3.30.70.270">
    <property type="match status" value="1"/>
</dbReference>
<dbReference type="Pfam" id="PF00563">
    <property type="entry name" value="EAL"/>
    <property type="match status" value="1"/>
</dbReference>
<dbReference type="SUPFAM" id="SSF141868">
    <property type="entry name" value="EAL domain-like"/>
    <property type="match status" value="1"/>
</dbReference>
<evidence type="ECO:0000259" key="3">
    <source>
        <dbReference type="PROSITE" id="PS50887"/>
    </source>
</evidence>
<feature type="transmembrane region" description="Helical" evidence="1">
    <location>
        <begin position="12"/>
        <end position="34"/>
    </location>
</feature>
<dbReference type="Pfam" id="PF00990">
    <property type="entry name" value="GGDEF"/>
    <property type="match status" value="1"/>
</dbReference>
<feature type="transmembrane region" description="Helical" evidence="1">
    <location>
        <begin position="224"/>
        <end position="245"/>
    </location>
</feature>
<gene>
    <name evidence="4" type="ORF">MOPEL_007_00970</name>
</gene>
<reference evidence="4 5" key="1">
    <citation type="submission" date="2012-02" db="EMBL/GenBank/DDBJ databases">
        <title>Whole genome shotgun sequence of Mobilicoccus pelagius NBRC 104925.</title>
        <authorList>
            <person name="Yoshida Y."/>
            <person name="Hosoyama A."/>
            <person name="Tsuchikane K."/>
            <person name="Katsumata H."/>
            <person name="Yamazaki S."/>
            <person name="Fujita N."/>
        </authorList>
    </citation>
    <scope>NUCLEOTIDE SEQUENCE [LARGE SCALE GENOMIC DNA]</scope>
    <source>
        <strain evidence="4 5">NBRC 104925</strain>
    </source>
</reference>
<evidence type="ECO:0000259" key="2">
    <source>
        <dbReference type="PROSITE" id="PS50883"/>
    </source>
</evidence>
<dbReference type="SMART" id="SM00267">
    <property type="entry name" value="GGDEF"/>
    <property type="match status" value="1"/>
</dbReference>